<evidence type="ECO:0000256" key="3">
    <source>
        <dbReference type="ARBA" id="ARBA00012708"/>
    </source>
</evidence>
<dbReference type="AlphaFoldDB" id="A0A445AAQ5"/>
<dbReference type="Pfam" id="PF05691">
    <property type="entry name" value="Raffinose_syn"/>
    <property type="match status" value="1"/>
</dbReference>
<name>A0A445AAQ5_ARAHY</name>
<accession>A0A445AAQ5</accession>
<dbReference type="CDD" id="cd21608">
    <property type="entry name" value="RRM2_NsCP33_like"/>
    <property type="match status" value="1"/>
</dbReference>
<dbReference type="InterPro" id="IPR035979">
    <property type="entry name" value="RBD_domain_sf"/>
</dbReference>
<dbReference type="Proteomes" id="UP000289738">
    <property type="component" value="Chromosome B03"/>
</dbReference>
<dbReference type="GO" id="GO:1990904">
    <property type="term" value="C:ribonucleoprotein complex"/>
    <property type="evidence" value="ECO:0007669"/>
    <property type="project" value="UniProtKB-KW"/>
</dbReference>
<dbReference type="GO" id="GO:0008266">
    <property type="term" value="F:poly(U) RNA binding"/>
    <property type="evidence" value="ECO:0007669"/>
    <property type="project" value="UniProtKB-ARBA"/>
</dbReference>
<evidence type="ECO:0000313" key="16">
    <source>
        <dbReference type="Proteomes" id="UP000289738"/>
    </source>
</evidence>
<dbReference type="GO" id="GO:0006397">
    <property type="term" value="P:mRNA processing"/>
    <property type="evidence" value="ECO:0007669"/>
    <property type="project" value="UniProtKB-KW"/>
</dbReference>
<evidence type="ECO:0000256" key="2">
    <source>
        <dbReference type="ARBA" id="ARBA00007240"/>
    </source>
</evidence>
<keyword evidence="9" id="KW-0687">Ribonucleoprotein</keyword>
<evidence type="ECO:0000256" key="10">
    <source>
        <dbReference type="ARBA" id="ARBA00023277"/>
    </source>
</evidence>
<keyword evidence="5" id="KW-0934">Plastid</keyword>
<keyword evidence="10" id="KW-0119">Carbohydrate metabolism</keyword>
<evidence type="ECO:0000256" key="9">
    <source>
        <dbReference type="ARBA" id="ARBA00023274"/>
    </source>
</evidence>
<comment type="subcellular location">
    <subcellularLocation>
        <location evidence="1">Plastid</location>
        <location evidence="1">Chloroplast</location>
    </subcellularLocation>
</comment>
<dbReference type="PROSITE" id="PS50102">
    <property type="entry name" value="RRM"/>
    <property type="match status" value="2"/>
</dbReference>
<feature type="compositionally biased region" description="Acidic residues" evidence="13">
    <location>
        <begin position="889"/>
        <end position="914"/>
    </location>
</feature>
<dbReference type="PANTHER" id="PTHR31268">
    <property type="match status" value="1"/>
</dbReference>
<comment type="similarity">
    <text evidence="2">Belongs to the glycosyl hydrolases 36 family.</text>
</comment>
<dbReference type="GO" id="GO:0009507">
    <property type="term" value="C:chloroplast"/>
    <property type="evidence" value="ECO:0007669"/>
    <property type="project" value="UniProtKB-SubCell"/>
</dbReference>
<feature type="domain" description="RRM" evidence="14">
    <location>
        <begin position="1011"/>
        <end position="1089"/>
    </location>
</feature>
<dbReference type="SUPFAM" id="SSF54928">
    <property type="entry name" value="RNA-binding domain, RBD"/>
    <property type="match status" value="2"/>
</dbReference>
<dbReference type="InterPro" id="IPR017853">
    <property type="entry name" value="GH"/>
</dbReference>
<keyword evidence="4" id="KW-0150">Chloroplast</keyword>
<dbReference type="GO" id="GO:0003729">
    <property type="term" value="F:mRNA binding"/>
    <property type="evidence" value="ECO:0007669"/>
    <property type="project" value="UniProtKB-ARBA"/>
</dbReference>
<evidence type="ECO:0000256" key="1">
    <source>
        <dbReference type="ARBA" id="ARBA00004229"/>
    </source>
</evidence>
<dbReference type="FunFam" id="3.30.70.330:FF:000799">
    <property type="entry name" value="31 kDa ribonucleoprotein, chloroplastic"/>
    <property type="match status" value="1"/>
</dbReference>
<protein>
    <recommendedName>
        <fullName evidence="3">galactinol--sucrose galactosyltransferase</fullName>
        <ecNumber evidence="3">2.4.1.82</ecNumber>
    </recommendedName>
</protein>
<dbReference type="InterPro" id="IPR013785">
    <property type="entry name" value="Aldolase_TIM"/>
</dbReference>
<gene>
    <name evidence="15" type="ORF">Ahy_B03g068695</name>
</gene>
<dbReference type="EMBL" id="SDMP01000013">
    <property type="protein sequence ID" value="RYR23479.1"/>
    <property type="molecule type" value="Genomic_DNA"/>
</dbReference>
<dbReference type="InterPro" id="IPR000504">
    <property type="entry name" value="RRM_dom"/>
</dbReference>
<feature type="region of interest" description="Disordered" evidence="13">
    <location>
        <begin position="853"/>
        <end position="914"/>
    </location>
</feature>
<proteinExistence type="inferred from homology"/>
<evidence type="ECO:0000256" key="5">
    <source>
        <dbReference type="ARBA" id="ARBA00022640"/>
    </source>
</evidence>
<dbReference type="InterPro" id="IPR012677">
    <property type="entry name" value="Nucleotide-bd_a/b_plait_sf"/>
</dbReference>
<organism evidence="15 16">
    <name type="scientific">Arachis hypogaea</name>
    <name type="common">Peanut</name>
    <dbReference type="NCBI Taxonomy" id="3818"/>
    <lineage>
        <taxon>Eukaryota</taxon>
        <taxon>Viridiplantae</taxon>
        <taxon>Streptophyta</taxon>
        <taxon>Embryophyta</taxon>
        <taxon>Tracheophyta</taxon>
        <taxon>Spermatophyta</taxon>
        <taxon>Magnoliopsida</taxon>
        <taxon>eudicotyledons</taxon>
        <taxon>Gunneridae</taxon>
        <taxon>Pentapetalae</taxon>
        <taxon>rosids</taxon>
        <taxon>fabids</taxon>
        <taxon>Fabales</taxon>
        <taxon>Fabaceae</taxon>
        <taxon>Papilionoideae</taxon>
        <taxon>50 kb inversion clade</taxon>
        <taxon>dalbergioids sensu lato</taxon>
        <taxon>Dalbergieae</taxon>
        <taxon>Pterocarpus clade</taxon>
        <taxon>Arachis</taxon>
    </lineage>
</organism>
<feature type="domain" description="RRM" evidence="14">
    <location>
        <begin position="917"/>
        <end position="995"/>
    </location>
</feature>
<reference evidence="15 16" key="1">
    <citation type="submission" date="2019-01" db="EMBL/GenBank/DDBJ databases">
        <title>Sequencing of cultivated peanut Arachis hypogaea provides insights into genome evolution and oil improvement.</title>
        <authorList>
            <person name="Chen X."/>
        </authorList>
    </citation>
    <scope>NUCLEOTIDE SEQUENCE [LARGE SCALE GENOMIC DNA]</scope>
    <source>
        <strain evidence="16">cv. Fuhuasheng</strain>
        <tissue evidence="15">Leaves</tissue>
    </source>
</reference>
<evidence type="ECO:0000259" key="14">
    <source>
        <dbReference type="PROSITE" id="PS50102"/>
    </source>
</evidence>
<dbReference type="GO" id="GO:0045087">
    <property type="term" value="P:innate immune response"/>
    <property type="evidence" value="ECO:0007669"/>
    <property type="project" value="UniProtKB-ARBA"/>
</dbReference>
<evidence type="ECO:0000256" key="11">
    <source>
        <dbReference type="ARBA" id="ARBA00049426"/>
    </source>
</evidence>
<dbReference type="InterPro" id="IPR048289">
    <property type="entry name" value="RRM2_NsCP33-like"/>
</dbReference>
<dbReference type="Gene3D" id="3.20.20.70">
    <property type="entry name" value="Aldolase class I"/>
    <property type="match status" value="1"/>
</dbReference>
<evidence type="ECO:0000313" key="15">
    <source>
        <dbReference type="EMBL" id="RYR23479.1"/>
    </source>
</evidence>
<dbReference type="SUPFAM" id="SSF51445">
    <property type="entry name" value="(Trans)glycosidases"/>
    <property type="match status" value="1"/>
</dbReference>
<evidence type="ECO:0000256" key="12">
    <source>
        <dbReference type="PROSITE-ProRule" id="PRU00176"/>
    </source>
</evidence>
<sequence length="1095" mass="122395">MTVKVVPSLNEERCLVVRGKVVLTDVPKNIQVSSIGTAESDSAAFLGATSHLPSSRHVFTLGILRGYKLLSLFRVKIWWMIPRVGKCASDVPLETQFLLLEAREDSALNGDDDNDEEFCSDSDEDPSTSQNTNYILFLPVLDGQFRSTLQGTQSNQLQFCVESGDAHIKTSQSLEAVFVNSGNNPFELVRNSIKILEKLKGSFSHIEHKKIPAHLDWFGWCTWDAFYNQVSPQGIREGLQSFSEGSCSPKFLIIDDGWQDTFNEFHKEGEPPIEGIQFATRLIGMKENKKFNNADLDNSCNNLHNFVDFIKHNFGLKYVYMWHALAGYWGGVFPSSEAMKKYNPKLSYPIQSPGNTGNLRDIAMDSLQKYGVGIMDPEKLQDFYNDYHSYLASCGVDGVKVDVQNVIETLGSGRGGRVSLTKWYQEALEESIAKNFKDNNLICCMSHNSDSIYSSKKSASARASEDFMPGKPKLQTLHIASVSFNSLLVGEIFVSDWDMFHSKHDTAEFHAAARAIGGCAVYVSDKPGNHDFEILKKLVLPNGSVLRARFAGRPTRDCLFKDPVMDGKSLLKIWNMNKFTGVVGVFNCQGAGSWPLKPVDGTPNNITLSGKVRPLDVEFLEDVAGENWNGNCAIYAFNSGVLTKLQNKEKLEVTLETLQCEIYTVSPIRVFGNDVEFAPIGLLDMYNSGGAVEYLNCTMDAVNDEECMVKIKTRGCGRFGAYSNVRPKRCMVEMKEENEFFYNHENGLLTINLDGSDCKSRGIELRWKRKKSPAQIIIYMSIITGFKSLTTMAESCLLSPPSSLFHSKHITHSNSKPHHHTLFKLACPFPSLSLSLTARRHHHVLTHVAQTSDWAQQEEDNTLTLEQQEAEEPALSDWEPSAEIVGEAEVAEAEDADEEEEEGEEEGGDFVEPPEEAKIFVGNLPYDVDSQKLAMLFEQAGTVEIAEVIYNRDTDQSRGFGFVTMSTVEEAEAAVDKFHRYDLGGRLLTVNKASPRGERPERPPRSFEQAFRIYVGNLPWDVDNGRLEQIFSEHGKVANARVVYDRETGRSRGFGFVTMTDESEMNDAIAALDGQSLDGRAIRVNVAEDRPRRSF</sequence>
<dbReference type="STRING" id="3818.A0A445AAQ5"/>
<keyword evidence="7" id="KW-0677">Repeat</keyword>
<feature type="compositionally biased region" description="Acidic residues" evidence="13">
    <location>
        <begin position="110"/>
        <end position="126"/>
    </location>
</feature>
<dbReference type="Pfam" id="PF00076">
    <property type="entry name" value="RRM_1"/>
    <property type="match status" value="2"/>
</dbReference>
<comment type="caution">
    <text evidence="15">The sequence shown here is derived from an EMBL/GenBank/DDBJ whole genome shotgun (WGS) entry which is preliminary data.</text>
</comment>
<dbReference type="GO" id="GO:0047274">
    <property type="term" value="F:galactinol-sucrose galactosyltransferase activity"/>
    <property type="evidence" value="ECO:0007669"/>
    <property type="project" value="UniProtKB-EC"/>
</dbReference>
<evidence type="ECO:0000256" key="7">
    <source>
        <dbReference type="ARBA" id="ARBA00022737"/>
    </source>
</evidence>
<dbReference type="SMART" id="SM00360">
    <property type="entry name" value="RRM"/>
    <property type="match status" value="2"/>
</dbReference>
<keyword evidence="16" id="KW-1185">Reference proteome</keyword>
<dbReference type="PANTHER" id="PTHR31268:SF10">
    <property type="entry name" value="GALACTINOL--SUCROSE GALACTOSYLTRANSFERASE"/>
    <property type="match status" value="1"/>
</dbReference>
<dbReference type="CDD" id="cd21609">
    <property type="entry name" value="RRM1_PSRP2_like"/>
    <property type="match status" value="1"/>
</dbReference>
<dbReference type="Gene3D" id="3.30.70.330">
    <property type="match status" value="2"/>
</dbReference>
<evidence type="ECO:0000256" key="4">
    <source>
        <dbReference type="ARBA" id="ARBA00022528"/>
    </source>
</evidence>
<keyword evidence="6" id="KW-0507">mRNA processing</keyword>
<comment type="catalytic activity">
    <reaction evidence="11">
        <text>alpha-D-galactosyl-(1-&gt;3)-1D-myo-inositol + sucrose = raffinose + myo-inositol</text>
        <dbReference type="Rhea" id="RHEA:20161"/>
        <dbReference type="ChEBI" id="CHEBI:16634"/>
        <dbReference type="ChEBI" id="CHEBI:17268"/>
        <dbReference type="ChEBI" id="CHEBI:17505"/>
        <dbReference type="ChEBI" id="CHEBI:17992"/>
        <dbReference type="EC" id="2.4.1.82"/>
    </reaction>
</comment>
<evidence type="ECO:0000256" key="8">
    <source>
        <dbReference type="ARBA" id="ARBA00022884"/>
    </source>
</evidence>
<feature type="region of interest" description="Disordered" evidence="13">
    <location>
        <begin position="108"/>
        <end position="130"/>
    </location>
</feature>
<dbReference type="GO" id="GO:0009451">
    <property type="term" value="P:RNA modification"/>
    <property type="evidence" value="ECO:0007669"/>
    <property type="project" value="UniProtKB-ARBA"/>
</dbReference>
<dbReference type="EC" id="2.4.1.82" evidence="3"/>
<dbReference type="FunFam" id="3.30.70.330:FF:000268">
    <property type="entry name" value="31 kDa ribonucleoprotein, chloroplastic"/>
    <property type="match status" value="1"/>
</dbReference>
<evidence type="ECO:0000256" key="13">
    <source>
        <dbReference type="SAM" id="MobiDB-lite"/>
    </source>
</evidence>
<evidence type="ECO:0000256" key="6">
    <source>
        <dbReference type="ARBA" id="ARBA00022664"/>
    </source>
</evidence>
<keyword evidence="8 12" id="KW-0694">RNA-binding</keyword>
<dbReference type="InterPro" id="IPR008811">
    <property type="entry name" value="Glycosyl_hydrolases_36"/>
</dbReference>